<dbReference type="Pfam" id="PF23253">
    <property type="entry name" value="KH_PARP14_6"/>
    <property type="match status" value="2"/>
</dbReference>
<dbReference type="InterPro" id="IPR000504">
    <property type="entry name" value="RRM_dom"/>
</dbReference>
<dbReference type="InterPro" id="IPR052056">
    <property type="entry name" value="Mono-ARTD/PARP"/>
</dbReference>
<dbReference type="InterPro" id="IPR004170">
    <property type="entry name" value="WWE_dom"/>
</dbReference>
<dbReference type="Pfam" id="PF23252">
    <property type="entry name" value="KH_PARP14_5"/>
    <property type="match status" value="2"/>
</dbReference>
<dbReference type="Pfam" id="PF01661">
    <property type="entry name" value="Macro"/>
    <property type="match status" value="5"/>
</dbReference>
<dbReference type="InterPro" id="IPR057047">
    <property type="entry name" value="PARP14_KH_5"/>
</dbReference>
<dbReference type="PROSITE" id="PS51059">
    <property type="entry name" value="PARP_CATALYTIC"/>
    <property type="match status" value="2"/>
</dbReference>
<evidence type="ECO:0000313" key="14">
    <source>
        <dbReference type="Proteomes" id="UP000018936"/>
    </source>
</evidence>
<dbReference type="InterPro" id="IPR012317">
    <property type="entry name" value="Poly(ADP-ribose)pol_cat_dom"/>
</dbReference>
<dbReference type="InterPro" id="IPR057045">
    <property type="entry name" value="PARP14_KH_3"/>
</dbReference>
<comment type="similarity">
    <text evidence="6">Belongs to the ARTD/PARP family.</text>
</comment>
<keyword evidence="5" id="KW-0539">Nucleus</keyword>
<dbReference type="Pfam" id="PF23084">
    <property type="entry name" value="KH_PARP14_1"/>
    <property type="match status" value="2"/>
</dbReference>
<feature type="domain" description="Macro" evidence="12">
    <location>
        <begin position="2565"/>
        <end position="2752"/>
    </location>
</feature>
<dbReference type="InterPro" id="IPR043472">
    <property type="entry name" value="Macro_dom-like"/>
</dbReference>
<accession>V8PGU7</accession>
<dbReference type="InterPro" id="IPR057049">
    <property type="entry name" value="PARP14_KH_8"/>
</dbReference>
<dbReference type="Gene3D" id="3.30.70.330">
    <property type="match status" value="4"/>
</dbReference>
<name>V8PGU7_OPHHA</name>
<evidence type="ECO:0000256" key="2">
    <source>
        <dbReference type="ARBA" id="ARBA00022676"/>
    </source>
</evidence>
<dbReference type="Pfam" id="PF23249">
    <property type="entry name" value="KH_PARP14_3"/>
    <property type="match status" value="2"/>
</dbReference>
<dbReference type="InterPro" id="IPR054596">
    <property type="entry name" value="PARP14_WWE"/>
</dbReference>
<evidence type="ECO:0000259" key="10">
    <source>
        <dbReference type="PROSITE" id="PS50918"/>
    </source>
</evidence>
<feature type="non-terminal residue" evidence="13">
    <location>
        <position position="1"/>
    </location>
</feature>
<evidence type="ECO:0000256" key="6">
    <source>
        <dbReference type="ARBA" id="ARBA00024347"/>
    </source>
</evidence>
<dbReference type="InterPro" id="IPR057048">
    <property type="entry name" value="PARP14_KH_6"/>
</dbReference>
<evidence type="ECO:0000313" key="13">
    <source>
        <dbReference type="EMBL" id="ETE73784.1"/>
    </source>
</evidence>
<dbReference type="InterPro" id="IPR002589">
    <property type="entry name" value="Macro_dom"/>
</dbReference>
<dbReference type="GO" id="GO:0010629">
    <property type="term" value="P:negative regulation of gene expression"/>
    <property type="evidence" value="ECO:0007669"/>
    <property type="project" value="TreeGrafter"/>
</dbReference>
<dbReference type="GO" id="GO:0003950">
    <property type="term" value="F:NAD+ poly-ADP-ribosyltransferase activity"/>
    <property type="evidence" value="ECO:0007669"/>
    <property type="project" value="UniProtKB-UniRule"/>
</dbReference>
<evidence type="ECO:0000259" key="12">
    <source>
        <dbReference type="PROSITE" id="PS51154"/>
    </source>
</evidence>
<dbReference type="GO" id="GO:0003723">
    <property type="term" value="F:RNA binding"/>
    <property type="evidence" value="ECO:0007669"/>
    <property type="project" value="UniProtKB-UniRule"/>
</dbReference>
<dbReference type="CDD" id="cd02907">
    <property type="entry name" value="Macro_Af1521_BAL-like"/>
    <property type="match status" value="2"/>
</dbReference>
<dbReference type="InterPro" id="IPR057043">
    <property type="entry name" value="PARP14_KH_2"/>
</dbReference>
<feature type="domain" description="PARP catalytic" evidence="11">
    <location>
        <begin position="1674"/>
        <end position="1879"/>
    </location>
</feature>
<comment type="caution">
    <text evidence="13">The sequence shown here is derived from an EMBL/GenBank/DDBJ whole genome shotgun (WGS) entry which is preliminary data.</text>
</comment>
<dbReference type="Gene3D" id="3.40.220.10">
    <property type="entry name" value="Leucine Aminopeptidase, subunit E, domain 1"/>
    <property type="match status" value="6"/>
</dbReference>
<dbReference type="Proteomes" id="UP000018936">
    <property type="component" value="Unassembled WGS sequence"/>
</dbReference>
<keyword evidence="14" id="KW-1185">Reference proteome</keyword>
<dbReference type="PROSITE" id="PS50918">
    <property type="entry name" value="WWE"/>
    <property type="match status" value="3"/>
</dbReference>
<dbReference type="CDD" id="cd12547">
    <property type="entry name" value="RRM1_2_PAR10"/>
    <property type="match status" value="1"/>
</dbReference>
<dbReference type="GO" id="GO:0003714">
    <property type="term" value="F:transcription corepressor activity"/>
    <property type="evidence" value="ECO:0007669"/>
    <property type="project" value="TreeGrafter"/>
</dbReference>
<dbReference type="PANTHER" id="PTHR14453:SF89">
    <property type="entry name" value="PROTEIN MONO-ADP-RIBOSYLTRANSFERASE PARP14"/>
    <property type="match status" value="1"/>
</dbReference>
<dbReference type="InterPro" id="IPR057050">
    <property type="entry name" value="RRM_PARP14_2"/>
</dbReference>
<dbReference type="Pfam" id="PF22005">
    <property type="entry name" value="WWE_1"/>
    <property type="match status" value="3"/>
</dbReference>
<evidence type="ECO:0000256" key="5">
    <source>
        <dbReference type="ARBA" id="ARBA00023242"/>
    </source>
</evidence>
<dbReference type="SUPFAM" id="SSF117839">
    <property type="entry name" value="WWE domain"/>
    <property type="match status" value="3"/>
</dbReference>
<dbReference type="Pfam" id="PF00644">
    <property type="entry name" value="PARP"/>
    <property type="match status" value="2"/>
</dbReference>
<evidence type="ECO:0000256" key="3">
    <source>
        <dbReference type="ARBA" id="ARBA00022679"/>
    </source>
</evidence>
<dbReference type="GO" id="GO:0070212">
    <property type="term" value="P:protein poly-ADP-ribosylation"/>
    <property type="evidence" value="ECO:0007669"/>
    <property type="project" value="TreeGrafter"/>
</dbReference>
<feature type="domain" description="RRM" evidence="9">
    <location>
        <begin position="1999"/>
        <end position="2083"/>
    </location>
</feature>
<dbReference type="InterPro" id="IPR012677">
    <property type="entry name" value="Nucleotide-bd_a/b_plait_sf"/>
</dbReference>
<evidence type="ECO:0000256" key="1">
    <source>
        <dbReference type="ARBA" id="ARBA00004123"/>
    </source>
</evidence>
<dbReference type="OrthoDB" id="6133115at2759"/>
<feature type="domain" description="Macro" evidence="12">
    <location>
        <begin position="1274"/>
        <end position="1445"/>
    </location>
</feature>
<feature type="domain" description="Macro" evidence="12">
    <location>
        <begin position="2869"/>
        <end position="3040"/>
    </location>
</feature>
<dbReference type="Pfam" id="PF23245">
    <property type="entry name" value="RRM_PARP14_2"/>
    <property type="match status" value="2"/>
</dbReference>
<dbReference type="PROSITE" id="PS50102">
    <property type="entry name" value="RRM"/>
    <property type="match status" value="1"/>
</dbReference>
<dbReference type="InterPro" id="IPR057044">
    <property type="entry name" value="PARP14_KH_1"/>
</dbReference>
<feature type="domain" description="Macro" evidence="12">
    <location>
        <begin position="1080"/>
        <end position="1267"/>
    </location>
</feature>
<feature type="domain" description="WWE" evidence="10">
    <location>
        <begin position="3458"/>
        <end position="3536"/>
    </location>
</feature>
<dbReference type="Pfam" id="PF23251">
    <property type="entry name" value="KH_PARP14_4"/>
    <property type="match status" value="2"/>
</dbReference>
<sequence>MAAGEADYRLPLVVEGNWGCSLSKTLKNKLLRYFQSPKRSGGGECKILVDPGRVEQITVYFAQEEVRKSVLSIKSHELSLPEMKTLKLTVSLPSVEVAPNNNVSLEEQDPSQRPVVAKETHQLDYAEKEAGKMAIQEGFSVVVTADAGREIQIDFLELYFENKKHSGGGPVKSCIKDGQQFIVTFENEADAQEVLQRDCHQISKIALHVKKYQQELSQDPSSSLVVLENVPETTIECMLILLVETVSGLSEEDKDFDVEMVPECNVAIITFIKPIETNQFIRAFNQYHRVQQQKISARNLEMPKSILVENISPEIPRDYIVIYFESKKHGGGLVLDISYIPEDNSAIITFQESKVVATILQRKHSLMNGPVSVYPYYKSLGAAVYGKERLQIKMPDPFPVSIDPYYWRFLQQNYCLLQEITHEMAGHCCEIKWPSKVCGNPEIMVHPSLDLSKRKRSLVKIWKEDALTVLTQILSRQKVVRREINSELWEAIRNSLVKDDILIMMDASKREVVLVGAAGSVKEAEEEMKVLIENVVRKMERERLTIEETISITACKYAILCNCGLQENICLAYPELKITYDTSKELITLHGLPAEVFKIKSDILERMSSMVRKPVDIHSNIFVFLQHVDNESLSRLLFWTKMINAYYELSDKSVLLFGGILQDLHRAEEELKKDLTFQSIELEDCTVTKKNEWLELTEQLYKAYNCSGETILIQEQEGKIVIAGYFKEVATAHRKLSDFVDNHTYIQRNIKTKSAAVVMYIQQEKSPKWNNLIGQGVKIHFGILRSRKVISLEGPRVAVLKGLELFHNILSSLHAISVAIDKPGAKSFFKEREELYINGARQRFNCLIRIQEGTEEVEEIGEWNSYGEEQQSYYKVKLGNGILVVLQKADLTQCSADVVVNASNGELMHIGGLASRLLEAAGPELQKECKDQVRQHGSLKPGCATITNAWKLPCKQVIHAVGPRWQSAKKEECIKVLKKSVRESLKLADRCQHRSIAIPAISSGIFGFPLKECTRSIVTAIKESLEDFSENSCLKQIYLMDIRDDTIQAFSETLNEVFGPSLSTTYPFPKAKHSVAKIQPEPEMLMTAEGLKIVLLKKGIEEAATDVIVNSVARDLQLDKGPLSKALLAKAGGELQVELTQEGQGKDIKEGCVLRTSGYDLSCLHVLHAVLPAWNQRKKSESKDLGSIIEECLKVTEQLSLSSITFPAIGTGNLGYPKQYVAKLFFDEVFKFSQAENPKSLKEVHFVLHSSDVTTTQAFMDELNTFFEPSSTLKYGILKMQIGSVELQLEEGDITKQKTDAIVNITNQTFNLRNGVSKAIMQGAGPEVVKECGDLASQPHNNLICTQGGNLPCKNIIHLVHSDDIKNQVSQALMECEDRQFTSVVFPAIGTGIAKRDPVRAADSMIDAVVDYASTTSAPGVREIKIIIFQSHLLDIFYASMQRKGVMASKSGGGMSTPKSFFSKVAEFFTTKKPAVELKPALFFERTVEPAIFQICGDHQKNVESAAAWIKSLILESQNECIISDEWISNFGESEYKNLEKLQKKLHIAIKLDNEASLPSLCICGITKDVLHASTEIQTMIRRIREDREEKSKADLLTNLVLWRYEDNGQYRAFDSLTNMQIEAAAQHQRLHELTINNRCYKVDPSKMQAVDDQGMCIALRRVEKVEDNPTTTIPEEWDAMEETMRLKVVELKPQMTEYKKVQDIFNLTCKEYTIKKIERIQNPYQMKAYQIKKQEMDAKNGSINNERLLFHGTDSTSVTQINSTGFNRSYAGLHAACYGNGTYFAVNACYSAHDAYSQPDAFGIKYMYLARVLVGEYCVGSKGLLVPHQKSGTDPTDLYDSVTDHLQKPTLFVIFNDIQAYPEQRVLSQKIHELDLAGKGTLKLEVSLYETTDPAKDNVPEKEPISHKDILDCPQKSSQVVLENVEENIHLDTLMLLVDNINALSGDSTFHVEPINEKKAAVVTFQQSTAATDFLKQCSMNCRFQQYRLTARLLELTPVIKVENIPAATSSEFLTLYFESPKHGGGQVSDIQMLPREDSALVTFGDSQAALTALKKQHSLNGQAVLVYPFYSSLETVLYGKEKPQIKMPEPISVPLDPYIWHFLQEKCKLIQEIEKQMANCFCELIWPQATCEQPKVILSPSASLAKQGTSIKELVRSWKDKVSEEFACTLSKFKTVKCKIIPERWESIENNLLKNVLAVPDDSKNCVTVAGFAYTVDSVEKELREYVEHLTKDAEIARQTLQETLPISPVKYKVLQQILLEENIHEENTGQKWCYDASAKQLQLNGIAAELYKMKSDLLEKIFSIVEKNVNVHPSIFQFLQYVDSDKVSGSLFRANKINAAYELTHDSIALVGYRPEDLLKAEEQIKKCLTHECIILKDQELIHKKQLKELIKHLQKLNNSVEESVIIEDWVDLDGDAEIIVAGYTKVVADVYQQLSNFVEKNTHMHTVIPAKSVAVVQFIEKEKQEVWCDLNKKGLKINFGLLPKQKNIVLSGPKVVVTEAAVKVKQMLSSLYSVNVVFDKPGVKDFFKNQENHYVNLVKMEFSCLIRLQRDDEQNGGSAENVQTKVNLKHGVVIEVCVGDLTSYQADVVVNASNETLKHSGGLANALLKAAGPQLQDECDVLIQKCGDLKPGCAVITGAWNLPCKQVIHAVGPRWTSANKENCIQLLKKAVRESLKLAEKSSHRSIAIPAISSGIFGFPVKECTHSILTAIKETLEEFSENGSLKQICLVDMTPQTIQAFSDALHKVFKSGPPRPTPLSSPSVGQLLESEGLVVTSEEGLKLIIEEKGIEDATTDVIVSTIGEDLKLGVGPLSKAVLRKAGVELQLEFHQMVQDQGSQGNCLIPTYGHNLACVFLFHVIVPQWDAGKGNAIKFGSITFQSVTGDIVMEKTDVIVNVTNEKFTSKSGVSKAILEAAGPKIEAECARLASQPHNGFVTTQNGKLSCKKIIHLAPCSSIKTQVSKVLQECEAKQYASVAFPVIGTGQERRSPDEAAEDIINAVADFAGKALPRYLKLVKVVVFQPHVQKSFSTILENKDMFADAEIKRLNDLQKRLHVNIELNKMESPPFILLSGIPQDVLTAFTAIQNLLKMLKADQEKKSKAELVKVLVEWQYSADGNIFVAFDTLSNLDLEDAKISKKKQIQVQIQGQNCTADLNKMCVVDSQGKSMKIKRVGKDEGKLLERLPEQWEDMKGSHAKLVPLQPAGGEYKDIERVQNPYLWQAYQVKKKEIDTQNGHENNEKILFHGTSHSTLVPIYQTGFNRSYAGKHDLKLGVGPLSKALLQKAGVALQLEFHEMVQDQGSQGNCVIQTHGHNLACVFFSTVGCRKRECNQGFLTGRRSPAKKKSVIALEKKIEMSSFEICGENRKKVEEAEAWLGKLVFKEQTENRIVDDLIDMFADIEIKRLNDLQKRLHVAIELNKMESPPFILLSGIPRDVLNAFTEIQNLLKTLKADQEKKSKAELAKVLVEWQYSADGNIFVAFDIFSNLDLEDAKISKKKQIQVQIQGQNYTADLNKMYVIDSQGKSMKIKRVGKDEGKLLERLPEQWEDMKGSHAKLKKQIDTQNGHENNEKVLFHGTPHSTLVPIYQTGFNRSYAGKNAAVIGNGTYFAINSNYSAQDTYATPDQNGRKYMYVARVLTGDYCIGRSGQITPPSKNNPPKLNILSH</sequence>
<evidence type="ECO:0000256" key="4">
    <source>
        <dbReference type="ARBA" id="ARBA00023027"/>
    </source>
</evidence>
<dbReference type="Pfam" id="PF23222">
    <property type="entry name" value="RRM_PARP14_1"/>
    <property type="match status" value="1"/>
</dbReference>
<evidence type="ECO:0000259" key="9">
    <source>
        <dbReference type="PROSITE" id="PS50102"/>
    </source>
</evidence>
<feature type="domain" description="WWE" evidence="10">
    <location>
        <begin position="3100"/>
        <end position="3178"/>
    </location>
</feature>
<dbReference type="InterPro" id="IPR057051">
    <property type="entry name" value="PARP14_RPM_1"/>
</dbReference>
<gene>
    <name evidence="13" type="primary">PARP14</name>
    <name evidence="13" type="ORF">L345_00377</name>
</gene>
<dbReference type="PANTHER" id="PTHR14453">
    <property type="entry name" value="PARP/ZINC FINGER CCCH TYPE DOMAIN CONTAINING PROTEIN"/>
    <property type="match status" value="1"/>
</dbReference>
<dbReference type="Gene3D" id="3.90.228.10">
    <property type="match status" value="3"/>
</dbReference>
<evidence type="ECO:0000256" key="7">
    <source>
        <dbReference type="PROSITE-ProRule" id="PRU00176"/>
    </source>
</evidence>
<reference evidence="13 14" key="1">
    <citation type="journal article" date="2013" name="Proc. Natl. Acad. Sci. U.S.A.">
        <title>The king cobra genome reveals dynamic gene evolution and adaptation in the snake venom system.</title>
        <authorList>
            <person name="Vonk F.J."/>
            <person name="Casewell N.R."/>
            <person name="Henkel C.V."/>
            <person name="Heimberg A.M."/>
            <person name="Jansen H.J."/>
            <person name="McCleary R.J."/>
            <person name="Kerkkamp H.M."/>
            <person name="Vos R.A."/>
            <person name="Guerreiro I."/>
            <person name="Calvete J.J."/>
            <person name="Wuster W."/>
            <person name="Woods A.E."/>
            <person name="Logan J.M."/>
            <person name="Harrison R.A."/>
            <person name="Castoe T.A."/>
            <person name="de Koning A.P."/>
            <person name="Pollock D.D."/>
            <person name="Yandell M."/>
            <person name="Calderon D."/>
            <person name="Renjifo C."/>
            <person name="Currier R.B."/>
            <person name="Salgado D."/>
            <person name="Pla D."/>
            <person name="Sanz L."/>
            <person name="Hyder A.S."/>
            <person name="Ribeiro J.M."/>
            <person name="Arntzen J.W."/>
            <person name="van den Thillart G.E."/>
            <person name="Boetzer M."/>
            <person name="Pirovano W."/>
            <person name="Dirks R.P."/>
            <person name="Spaink H.P."/>
            <person name="Duboule D."/>
            <person name="McGlinn E."/>
            <person name="Kini R.M."/>
            <person name="Richardson M.K."/>
        </authorList>
    </citation>
    <scope>NUCLEOTIDE SEQUENCE</scope>
    <source>
        <tissue evidence="13">Blood</tissue>
    </source>
</reference>
<dbReference type="GO" id="GO:0005737">
    <property type="term" value="C:cytoplasm"/>
    <property type="evidence" value="ECO:0007669"/>
    <property type="project" value="TreeGrafter"/>
</dbReference>
<keyword evidence="4 8" id="KW-0520">NAD</keyword>
<keyword evidence="3 8" id="KW-0808">Transferase</keyword>
<dbReference type="Gene3D" id="3.30.720.50">
    <property type="match status" value="3"/>
</dbReference>
<dbReference type="Pfam" id="PF23085">
    <property type="entry name" value="RRM_PARP14_3"/>
    <property type="match status" value="3"/>
</dbReference>
<dbReference type="GO" id="GO:0005634">
    <property type="term" value="C:nucleus"/>
    <property type="evidence" value="ECO:0007669"/>
    <property type="project" value="UniProtKB-SubCell"/>
</dbReference>
<protein>
    <recommendedName>
        <fullName evidence="8">Poly [ADP-ribose] polymerase</fullName>
        <shortName evidence="8">PARP</shortName>
        <ecNumber evidence="8">2.4.2.-</ecNumber>
    </recommendedName>
</protein>
<dbReference type="SUPFAM" id="SSF52949">
    <property type="entry name" value="Macro domain-like"/>
    <property type="match status" value="6"/>
</dbReference>
<dbReference type="FunFam" id="3.90.228.10:FF:000008">
    <property type="entry name" value="Poly [ADP-ribose] polymerase"/>
    <property type="match status" value="1"/>
</dbReference>
<keyword evidence="2 8" id="KW-0328">Glycosyltransferase</keyword>
<dbReference type="InterPro" id="IPR037197">
    <property type="entry name" value="WWE_dom_sf"/>
</dbReference>
<feature type="domain" description="Macro" evidence="12">
    <location>
        <begin position="871"/>
        <end position="1058"/>
    </location>
</feature>
<keyword evidence="7" id="KW-0694">RNA-binding</keyword>
<dbReference type="EMBL" id="AZIM01000038">
    <property type="protein sequence ID" value="ETE73784.1"/>
    <property type="molecule type" value="Genomic_DNA"/>
</dbReference>
<dbReference type="SMART" id="SM00506">
    <property type="entry name" value="A1pp"/>
    <property type="match status" value="5"/>
</dbReference>
<dbReference type="GO" id="GO:1990404">
    <property type="term" value="F:NAD+-protein mono-ADP-ribosyltransferase activity"/>
    <property type="evidence" value="ECO:0007669"/>
    <property type="project" value="TreeGrafter"/>
</dbReference>
<dbReference type="EC" id="2.4.2.-" evidence="8"/>
<comment type="subcellular location">
    <subcellularLocation>
        <location evidence="1">Nucleus</location>
    </subcellularLocation>
</comment>
<dbReference type="CDD" id="cd01439">
    <property type="entry name" value="TCCD_inducible_PARP_like"/>
    <property type="match status" value="1"/>
</dbReference>
<feature type="domain" description="PARP catalytic" evidence="11">
    <location>
        <begin position="3501"/>
        <end position="3668"/>
    </location>
</feature>
<dbReference type="PROSITE" id="PS51154">
    <property type="entry name" value="MACRO"/>
    <property type="match status" value="5"/>
</dbReference>
<dbReference type="Pfam" id="PF23254">
    <property type="entry name" value="KH_PARP14_8"/>
    <property type="match status" value="3"/>
</dbReference>
<organism evidence="13 14">
    <name type="scientific">Ophiophagus hannah</name>
    <name type="common">King cobra</name>
    <name type="synonym">Naja hannah</name>
    <dbReference type="NCBI Taxonomy" id="8665"/>
    <lineage>
        <taxon>Eukaryota</taxon>
        <taxon>Metazoa</taxon>
        <taxon>Chordata</taxon>
        <taxon>Craniata</taxon>
        <taxon>Vertebrata</taxon>
        <taxon>Euteleostomi</taxon>
        <taxon>Lepidosauria</taxon>
        <taxon>Squamata</taxon>
        <taxon>Bifurcata</taxon>
        <taxon>Unidentata</taxon>
        <taxon>Episquamata</taxon>
        <taxon>Toxicofera</taxon>
        <taxon>Serpentes</taxon>
        <taxon>Colubroidea</taxon>
        <taxon>Elapidae</taxon>
        <taxon>Elapinae</taxon>
        <taxon>Ophiophagus</taxon>
    </lineage>
</organism>
<dbReference type="Pfam" id="PF23248">
    <property type="entry name" value="KH_PARP14_2"/>
    <property type="match status" value="2"/>
</dbReference>
<dbReference type="SUPFAM" id="SSF56399">
    <property type="entry name" value="ADP-ribosylation"/>
    <property type="match status" value="3"/>
</dbReference>
<dbReference type="InterPro" id="IPR034464">
    <property type="entry name" value="PAR10_RRM1_2"/>
</dbReference>
<evidence type="ECO:0000256" key="8">
    <source>
        <dbReference type="RuleBase" id="RU362114"/>
    </source>
</evidence>
<proteinExistence type="inferred from homology"/>
<dbReference type="InterPro" id="IPR057046">
    <property type="entry name" value="PARP14_KH_4"/>
</dbReference>
<feature type="domain" description="WWE" evidence="10">
    <location>
        <begin position="1589"/>
        <end position="1665"/>
    </location>
</feature>
<evidence type="ECO:0000259" key="11">
    <source>
        <dbReference type="PROSITE" id="PS51059"/>
    </source>
</evidence>